<dbReference type="Proteomes" id="UP000319829">
    <property type="component" value="Unassembled WGS sequence"/>
</dbReference>
<feature type="transmembrane region" description="Helical" evidence="1">
    <location>
        <begin position="72"/>
        <end position="91"/>
    </location>
</feature>
<evidence type="ECO:0000313" key="2">
    <source>
        <dbReference type="EMBL" id="TMQ54152.1"/>
    </source>
</evidence>
<protein>
    <submittedName>
        <fullName evidence="2">Uncharacterized protein</fullName>
    </submittedName>
</protein>
<feature type="transmembrane region" description="Helical" evidence="1">
    <location>
        <begin position="7"/>
        <end position="28"/>
    </location>
</feature>
<feature type="transmembrane region" description="Helical" evidence="1">
    <location>
        <begin position="145"/>
        <end position="171"/>
    </location>
</feature>
<feature type="transmembrane region" description="Helical" evidence="1">
    <location>
        <begin position="191"/>
        <end position="213"/>
    </location>
</feature>
<keyword evidence="1" id="KW-0472">Membrane</keyword>
<evidence type="ECO:0000313" key="3">
    <source>
        <dbReference type="Proteomes" id="UP000319829"/>
    </source>
</evidence>
<keyword evidence="1" id="KW-1133">Transmembrane helix</keyword>
<evidence type="ECO:0000256" key="1">
    <source>
        <dbReference type="SAM" id="Phobius"/>
    </source>
</evidence>
<gene>
    <name evidence="2" type="ORF">E6K74_07200</name>
</gene>
<comment type="caution">
    <text evidence="2">The sequence shown here is derived from an EMBL/GenBank/DDBJ whole genome shotgun (WGS) entry which is preliminary data.</text>
</comment>
<organism evidence="2 3">
    <name type="scientific">Eiseniibacteriota bacterium</name>
    <dbReference type="NCBI Taxonomy" id="2212470"/>
    <lineage>
        <taxon>Bacteria</taxon>
        <taxon>Candidatus Eiseniibacteriota</taxon>
    </lineage>
</organism>
<name>A0A538SRY4_UNCEI</name>
<reference evidence="2 3" key="1">
    <citation type="journal article" date="2019" name="Nat. Microbiol.">
        <title>Mediterranean grassland soil C-N compound turnover is dependent on rainfall and depth, and is mediated by genomically divergent microorganisms.</title>
        <authorList>
            <person name="Diamond S."/>
            <person name="Andeer P.F."/>
            <person name="Li Z."/>
            <person name="Crits-Christoph A."/>
            <person name="Burstein D."/>
            <person name="Anantharaman K."/>
            <person name="Lane K.R."/>
            <person name="Thomas B.C."/>
            <person name="Pan C."/>
            <person name="Northen T.R."/>
            <person name="Banfield J.F."/>
        </authorList>
    </citation>
    <scope>NUCLEOTIDE SEQUENCE [LARGE SCALE GENOMIC DNA]</scope>
    <source>
        <strain evidence="2">WS_4</strain>
    </source>
</reference>
<feature type="transmembrane region" description="Helical" evidence="1">
    <location>
        <begin position="220"/>
        <end position="241"/>
    </location>
</feature>
<proteinExistence type="predicted"/>
<feature type="transmembrane region" description="Helical" evidence="1">
    <location>
        <begin position="97"/>
        <end position="124"/>
    </location>
</feature>
<sequence>MNQDAQFWIETIALWQPVTRAFLFAWGAGDPFWLLAMKRLFLLMPLGAVVLGYWTSVLSVPTIVVRAKRRTFVSLVLVTWWDLARAIFTFWGGVFRFLVRLVISLLGACQMILVGVWAVVQELIALPLRMIRSVGSNVLQPGIPWIAVGMTFFWCVFEAMIFTYVMTSLVIDTLSNLAGTEMTETAVRIPLFLFMLFIVLGSYAVLSTWAAALKSRDWPTIVKIGVMELVAMFVEVVFLYREFVDALVPWFAQHTSGNFDLGIVGTLVIAGVTWLGIRSMTWFLFASSGTPTMMAIIQRQGVGNRDAAGEAQPGFKFFSDNFAGQLRNEFQWVGAEGERLLESFLVPPMQVVAAALNFVTLLVSNRHFIDLPLQKVEDFKDARLLVAELNNARVRKAA</sequence>
<feature type="transmembrane region" description="Helical" evidence="1">
    <location>
        <begin position="261"/>
        <end position="285"/>
    </location>
</feature>
<feature type="transmembrane region" description="Helical" evidence="1">
    <location>
        <begin position="40"/>
        <end position="60"/>
    </location>
</feature>
<keyword evidence="1" id="KW-0812">Transmembrane</keyword>
<accession>A0A538SRY4</accession>
<dbReference type="AlphaFoldDB" id="A0A538SRY4"/>
<dbReference type="EMBL" id="VBOU01000076">
    <property type="protein sequence ID" value="TMQ54152.1"/>
    <property type="molecule type" value="Genomic_DNA"/>
</dbReference>